<dbReference type="Proteomes" id="UP001597337">
    <property type="component" value="Unassembled WGS sequence"/>
</dbReference>
<dbReference type="InterPro" id="IPR005598">
    <property type="entry name" value="ATP_synth_I"/>
</dbReference>
<keyword evidence="4 6" id="KW-1133">Transmembrane helix</keyword>
<evidence type="ECO:0000256" key="1">
    <source>
        <dbReference type="ARBA" id="ARBA00004651"/>
    </source>
</evidence>
<accession>A0ABW4Y4M8</accession>
<dbReference type="RefSeq" id="WP_386023921.1">
    <property type="nucleotide sequence ID" value="NZ_JBHUHX010000009.1"/>
</dbReference>
<organism evidence="7 8">
    <name type="scientific">Thiorhodococcus fuscus</name>
    <dbReference type="NCBI Taxonomy" id="527200"/>
    <lineage>
        <taxon>Bacteria</taxon>
        <taxon>Pseudomonadati</taxon>
        <taxon>Pseudomonadota</taxon>
        <taxon>Gammaproteobacteria</taxon>
        <taxon>Chromatiales</taxon>
        <taxon>Chromatiaceae</taxon>
        <taxon>Thiorhodococcus</taxon>
    </lineage>
</organism>
<keyword evidence="8" id="KW-1185">Reference proteome</keyword>
<feature type="transmembrane region" description="Helical" evidence="6">
    <location>
        <begin position="36"/>
        <end position="57"/>
    </location>
</feature>
<keyword evidence="2" id="KW-1003">Cell membrane</keyword>
<evidence type="ECO:0000256" key="4">
    <source>
        <dbReference type="ARBA" id="ARBA00022989"/>
    </source>
</evidence>
<protein>
    <submittedName>
        <fullName evidence="7">ATP synthase subunit I</fullName>
    </submittedName>
</protein>
<evidence type="ECO:0000256" key="2">
    <source>
        <dbReference type="ARBA" id="ARBA00022475"/>
    </source>
</evidence>
<feature type="transmembrane region" description="Helical" evidence="6">
    <location>
        <begin position="12"/>
        <end position="30"/>
    </location>
</feature>
<evidence type="ECO:0000313" key="7">
    <source>
        <dbReference type="EMBL" id="MFD2111127.1"/>
    </source>
</evidence>
<comment type="subcellular location">
    <subcellularLocation>
        <location evidence="1">Cell membrane</location>
        <topology evidence="1">Multi-pass membrane protein</topology>
    </subcellularLocation>
</comment>
<sequence>MQQPDAFRAGKILRVQVVFGLASVVLALPFGGSVALSVLLGAGICLMANVLLAAWVFRGYRAQQPERLVLRFYSAETAKIVFVLGSFGAAYAVFERINVPALLGAYFMVQVIPTLIAAQFGNRTTK</sequence>
<comment type="caution">
    <text evidence="7">The sequence shown here is derived from an EMBL/GenBank/DDBJ whole genome shotgun (WGS) entry which is preliminary data.</text>
</comment>
<evidence type="ECO:0000256" key="5">
    <source>
        <dbReference type="ARBA" id="ARBA00023136"/>
    </source>
</evidence>
<keyword evidence="3 6" id="KW-0812">Transmembrane</keyword>
<feature type="transmembrane region" description="Helical" evidence="6">
    <location>
        <begin position="77"/>
        <end position="94"/>
    </location>
</feature>
<proteinExistence type="predicted"/>
<reference evidence="8" key="1">
    <citation type="journal article" date="2019" name="Int. J. Syst. Evol. Microbiol.">
        <title>The Global Catalogue of Microorganisms (GCM) 10K type strain sequencing project: providing services to taxonomists for standard genome sequencing and annotation.</title>
        <authorList>
            <consortium name="The Broad Institute Genomics Platform"/>
            <consortium name="The Broad Institute Genome Sequencing Center for Infectious Disease"/>
            <person name="Wu L."/>
            <person name="Ma J."/>
        </authorList>
    </citation>
    <scope>NUCLEOTIDE SEQUENCE [LARGE SCALE GENOMIC DNA]</scope>
    <source>
        <strain evidence="8">KACC 12597</strain>
    </source>
</reference>
<name>A0ABW4Y4M8_9GAMM</name>
<evidence type="ECO:0000256" key="6">
    <source>
        <dbReference type="SAM" id="Phobius"/>
    </source>
</evidence>
<dbReference type="Pfam" id="PF03899">
    <property type="entry name" value="ATP-synt_I"/>
    <property type="match status" value="1"/>
</dbReference>
<feature type="transmembrane region" description="Helical" evidence="6">
    <location>
        <begin position="100"/>
        <end position="120"/>
    </location>
</feature>
<gene>
    <name evidence="7" type="ORF">ACFSJC_04630</name>
</gene>
<evidence type="ECO:0000256" key="3">
    <source>
        <dbReference type="ARBA" id="ARBA00022692"/>
    </source>
</evidence>
<keyword evidence="5 6" id="KW-0472">Membrane</keyword>
<evidence type="ECO:0000313" key="8">
    <source>
        <dbReference type="Proteomes" id="UP001597337"/>
    </source>
</evidence>
<dbReference type="EMBL" id="JBHUHX010000009">
    <property type="protein sequence ID" value="MFD2111127.1"/>
    <property type="molecule type" value="Genomic_DNA"/>
</dbReference>